<reference evidence="3" key="1">
    <citation type="submission" date="2016-09" db="EMBL/GenBank/DDBJ databases">
        <title>Draft genome of thermotolerant cyanobacterium Desertifilum sp. strain IPPAS B-1220.</title>
        <authorList>
            <person name="Sinetova M.A."/>
            <person name="Bolakhan K."/>
            <person name="Zayadan B.K."/>
            <person name="Mironov K.S."/>
            <person name="Ustinova V."/>
            <person name="Kupriyanova E.V."/>
            <person name="Sidorov R.A."/>
            <person name="Skrypnik A.N."/>
            <person name="Gogoleva N.E."/>
            <person name="Gogolev Y.V."/>
            <person name="Los D.A."/>
        </authorList>
    </citation>
    <scope>NUCLEOTIDE SEQUENCE [LARGE SCALE GENOMIC DNA]</scope>
    <source>
        <strain evidence="3">IPPAS B-1220</strain>
    </source>
</reference>
<comment type="caution">
    <text evidence="3">The sequence shown here is derived from an EMBL/GenBank/DDBJ whole genome shotgun (WGS) entry which is preliminary data.</text>
</comment>
<keyword evidence="1" id="KW-0175">Coiled coil</keyword>
<feature type="coiled-coil region" evidence="1">
    <location>
        <begin position="70"/>
        <end position="97"/>
    </location>
</feature>
<accession>A0A1E5QCS5</accession>
<evidence type="ECO:0000256" key="1">
    <source>
        <dbReference type="SAM" id="Coils"/>
    </source>
</evidence>
<sequence>MHATQPKSVSPLKRPAVSPVARRRISRSAAPAPRPVSPQILGWEIGIKLSVYSILSLAAISGLVRLVPYHQTVQARLEEVEQEVQRVETRVNRLHSEFNSSFDPNQAKRLMQEQGHRIDPRQRPVIWIEGKSANVEQPAVPYVSAYGKNQSR</sequence>
<feature type="region of interest" description="Disordered" evidence="2">
    <location>
        <begin position="1"/>
        <end position="35"/>
    </location>
</feature>
<gene>
    <name evidence="3" type="ORF">BH720_24820</name>
</gene>
<evidence type="ECO:0000256" key="2">
    <source>
        <dbReference type="SAM" id="MobiDB-lite"/>
    </source>
</evidence>
<protein>
    <submittedName>
        <fullName evidence="3">Uncharacterized protein</fullName>
    </submittedName>
</protein>
<dbReference type="EMBL" id="MJGC01000129">
    <property type="protein sequence ID" value="OEJ72470.1"/>
    <property type="molecule type" value="Genomic_DNA"/>
</dbReference>
<proteinExistence type="predicted"/>
<evidence type="ECO:0000313" key="3">
    <source>
        <dbReference type="EMBL" id="OEJ72470.1"/>
    </source>
</evidence>
<name>A0A1E5QCS5_9CYAN</name>
<organism evidence="3">
    <name type="scientific">Desertifilum tharense IPPAS B-1220</name>
    <dbReference type="NCBI Taxonomy" id="1781255"/>
    <lineage>
        <taxon>Bacteria</taxon>
        <taxon>Bacillati</taxon>
        <taxon>Cyanobacteriota</taxon>
        <taxon>Cyanophyceae</taxon>
        <taxon>Desertifilales</taxon>
        <taxon>Desertifilaceae</taxon>
        <taxon>Desertifilum</taxon>
    </lineage>
</organism>
<dbReference type="OrthoDB" id="467582at2"/>
<dbReference type="STRING" id="1781255.BH720_24820"/>
<dbReference type="AlphaFoldDB" id="A0A1E5QCS5"/>
<dbReference type="RefSeq" id="WP_069969918.1">
    <property type="nucleotide sequence ID" value="NZ_CM124774.1"/>
</dbReference>